<evidence type="ECO:0000313" key="1">
    <source>
        <dbReference type="EMBL" id="QQX25949.1"/>
    </source>
</evidence>
<accession>A0AB37HB72</accession>
<dbReference type="Pfam" id="PF10934">
    <property type="entry name" value="Sheath_initiator"/>
    <property type="match status" value="1"/>
</dbReference>
<organism evidence="1 2">
    <name type="scientific">Heyndrickxia sporothermodurans</name>
    <dbReference type="NCBI Taxonomy" id="46224"/>
    <lineage>
        <taxon>Bacteria</taxon>
        <taxon>Bacillati</taxon>
        <taxon>Bacillota</taxon>
        <taxon>Bacilli</taxon>
        <taxon>Bacillales</taxon>
        <taxon>Bacillaceae</taxon>
        <taxon>Heyndrickxia</taxon>
    </lineage>
</organism>
<dbReference type="Gene3D" id="3.10.450.40">
    <property type="match status" value="1"/>
</dbReference>
<dbReference type="Proteomes" id="UP000595512">
    <property type="component" value="Chromosome"/>
</dbReference>
<dbReference type="EMBL" id="CP066701">
    <property type="protein sequence ID" value="QQX25949.1"/>
    <property type="molecule type" value="Genomic_DNA"/>
</dbReference>
<dbReference type="AlphaFoldDB" id="A0AB37HB72"/>
<dbReference type="KEGG" id="hspo:JGZ69_03095"/>
<protein>
    <submittedName>
        <fullName evidence="1">DUF2634 domain-containing protein</fullName>
    </submittedName>
</protein>
<name>A0AB37HB72_9BACI</name>
<proteinExistence type="predicted"/>
<evidence type="ECO:0000313" key="2">
    <source>
        <dbReference type="Proteomes" id="UP000595512"/>
    </source>
</evidence>
<sequence>MKSLKLLNGDLVLTNGEIELVDGDDELKQNLEVILKTRLGEFFLDENIGLDRTNLLTKQFDEELAHYDIVEALMQEDRVKEVSEISFNLDKYKRILTVNLSVTKIDGTTIELEGVSADAG</sequence>
<dbReference type="SUPFAM" id="SSF160719">
    <property type="entry name" value="gpW/gp25-like"/>
    <property type="match status" value="1"/>
</dbReference>
<gene>
    <name evidence="1" type="ORF">JGZ69_03095</name>
</gene>
<reference evidence="1 2" key="1">
    <citation type="submission" date="2020-12" db="EMBL/GenBank/DDBJ databases">
        <title>Taxonomic evaluation of the Bacillus sporothermodurans group of bacteria based on whole genome sequences.</title>
        <authorList>
            <person name="Fiedler G."/>
            <person name="Herbstmann A.-D."/>
            <person name="Doll E."/>
            <person name="Wenning M."/>
            <person name="Brinks E."/>
            <person name="Kabisch J."/>
            <person name="Breitenwieser F."/>
            <person name="Lappann M."/>
            <person name="Boehnlein C."/>
            <person name="Franz C."/>
        </authorList>
    </citation>
    <scope>NUCLEOTIDE SEQUENCE [LARGE SCALE GENOMIC DNA]</scope>
    <source>
        <strain evidence="1 2">DSM 10599</strain>
    </source>
</reference>
<dbReference type="InterPro" id="IPR020288">
    <property type="entry name" value="Sheath_initiator"/>
</dbReference>
<dbReference type="RefSeq" id="WP_107958030.1">
    <property type="nucleotide sequence ID" value="NZ_CP066701.1"/>
</dbReference>